<evidence type="ECO:0000256" key="4">
    <source>
        <dbReference type="ARBA" id="ARBA00022553"/>
    </source>
</evidence>
<dbReference type="FunFam" id="2.170.300.10:FF:000004">
    <property type="entry name" value="Laminin subunit beta 1"/>
    <property type="match status" value="1"/>
</dbReference>
<evidence type="ECO:0000256" key="15">
    <source>
        <dbReference type="SAM" id="SignalP"/>
    </source>
</evidence>
<organism evidence="19">
    <name type="scientific">Corethrella appendiculata</name>
    <dbReference type="NCBI Taxonomy" id="1370023"/>
    <lineage>
        <taxon>Eukaryota</taxon>
        <taxon>Metazoa</taxon>
        <taxon>Ecdysozoa</taxon>
        <taxon>Arthropoda</taxon>
        <taxon>Hexapoda</taxon>
        <taxon>Insecta</taxon>
        <taxon>Pterygota</taxon>
        <taxon>Neoptera</taxon>
        <taxon>Endopterygota</taxon>
        <taxon>Diptera</taxon>
        <taxon>Nematocera</taxon>
        <taxon>Culicoidea</taxon>
        <taxon>Chaoboridae</taxon>
        <taxon>Corethrella</taxon>
    </lineage>
</organism>
<evidence type="ECO:0000256" key="10">
    <source>
        <dbReference type="ARBA" id="ARBA00023157"/>
    </source>
</evidence>
<dbReference type="InterPro" id="IPR013015">
    <property type="entry name" value="Laminin_IV_B"/>
</dbReference>
<dbReference type="InterPro" id="IPR000742">
    <property type="entry name" value="EGF"/>
</dbReference>
<keyword evidence="10 13" id="KW-1015">Disulfide bond</keyword>
<dbReference type="FunFam" id="2.10.25.10:FF:000065">
    <property type="entry name" value="Laminin subunit beta 1"/>
    <property type="match status" value="1"/>
</dbReference>
<feature type="domain" description="Laminin EGF-like" evidence="16">
    <location>
        <begin position="410"/>
        <end position="469"/>
    </location>
</feature>
<dbReference type="GO" id="GO:0070831">
    <property type="term" value="P:basement membrane assembly"/>
    <property type="evidence" value="ECO:0007669"/>
    <property type="project" value="TreeGrafter"/>
</dbReference>
<evidence type="ECO:0000256" key="3">
    <source>
        <dbReference type="ARBA" id="ARBA00022530"/>
    </source>
</evidence>
<feature type="disulfide bond" evidence="13">
    <location>
        <begin position="492"/>
        <end position="501"/>
    </location>
</feature>
<feature type="domain" description="Laminin EGF-like" evidence="16">
    <location>
        <begin position="1141"/>
        <end position="1187"/>
    </location>
</feature>
<sequence>MAKLWTSTIGLLISVIILLNVSLSNAQRRLLPNRVTRPQQRVHPCEHSSCYPATGNLLIGRENRLYASSTCGLYHPERFCIVSHLEEKKCFLCDTRAETENNPLKNHRVGQIIYKYQPGTFEQSWWQSENGKENVTIQLDLEAQFHFTHLIIVFATFRPAAMLIERSYDSGQTWHVYRYFAHNCAESFPHAKTEAKNITDVICDSRYSSVEPSKNGEVIFRVLPPNMNIENPYADYVQSRLKITNLRVNFTKLHSLGDTLLDDRQEIQEKYYYAISNMVVRGSCSCYGHASRCLPLEGMRNKIDMVHGKCECTHNTKGLNCEDCEDFFNDLPWQPALGKQTNACKKCNCNNHATSCHFDQAVYEHSGRVSGGVCDNCQHNTQGQHCEQCIAFFYRDPIEDIQSPYACKPCDCDPRGSLDEGICDSITDEEQSIQAGSCHCKTNVHGRRCDQCKEGYWNFDEHNPDGCEQCTCNILGTINNSGCNVYTGECTCKRLVTGRDCNQCAPETYGLSEIRDGCTPCNCDIGGSLDNNCDVITGQCRCRPFMQGRTCSDPKQNYYIPTLHKVYEAEFPAITICDHGNTIGDCTIVVRDRPIDRQPDWTGPGFTRAHEGTNLDFTVDGVPQTMSYDIVLRYSPQIKGDWDDIRVTVIRPDPYDPNGPCANSYPENEKDRHVTLSEYEHSAVLLSDVCLESGKTYKFKISFQRHNPYEDNPAAQILIDSLVLVPLIEVTPIFEGNAPGEQRLKDYKLLGCNDTYYDVNYDSEAREECKDLLNKVSIYVYNGASPCECNNTGSLTYKCQEFGGYCQCKTNVIGRQCDKCSPGTYGFGPDGCKPCDCNSIGSQGSDCDLITGQCNCHPNTYGRECDQCQPGFWNFPNCIQCECNGHTPVCDSKTGQCIQCQDYTTGYHCDNCIEGYYGNPYLGSEIGCRPCRCPDTLASGHSYAQSCSLTPHTNDVFCHCDYGYGGSKCDVCADNFFGNPDKPGGECRACNCSSNIDPGRRGNCDTKTGKCLQCLYDTEGDHCEYCRDGFYGDATRQDCQPCDCDVLGTDSSILFCDRYTGQCPCLKNVQGQRCDECIANHWKIASGVGCEECGCDPVGSYNEQCNPYDGQCDCKPGFGGRQCNQCETSFWGNPNVQCKPCECNYHGSATDQCDRQTGQCFCNAGIGGYKCDECARGYLGQAPYCDTCGECFDNWDLILDNLKNDTDYAIEQAKQIKQIGATGAYKKEFDAMAKKIDVIQQLLDNTTISDQEIFNIEQTITKLKNKLKNSFENMKETELKLEEISSTINFGNIALDELNRNSEKVKEMANNLKDNATKLQEANIEGALNLTRQAWQRVLLLNDLNSEIQGLNDNAERQCKRTETQISKHQDEFDRLHHSNELALDDFQRQLDDLNAAIPDLNEQVCDKRGDPCDELCGGAGCGKCGGITCEKGALQKSDKALNFVKNTEKTIQEKEELADQLIRSMSQAKSNASEAHKKAQNASLVVEFYYNTTDQLITEANKLITNLTEVINNNEASPNEIKDLADQILKHELHLDPVEIQKLSEQIDKAVANLENVDAIIMNTRYDLDQVDTLKQRALDARERAKEVLANAIKVVAALQDADNTQREAKLAIKKANEDIVSAGSDLEQIDSETEDAQKRANSTANTVDKLAHRLNELKKNFIKNEDDASYIKQQADHVEKAANDAHDLATQLKNSYRSANESLATKAQASESARARAQVLLKKASTITVDTNNKLKALQGMADIYKSNDKEIESLQEKIAYLNDEITRHLNHIQTIADNHRSCTS</sequence>
<feature type="disulfide bond" evidence="13">
    <location>
        <begin position="808"/>
        <end position="817"/>
    </location>
</feature>
<feature type="domain" description="Laminin EGF-like" evidence="16">
    <location>
        <begin position="787"/>
        <end position="834"/>
    </location>
</feature>
<feature type="disulfide bond" evidence="13">
    <location>
        <begin position="504"/>
        <end position="518"/>
    </location>
</feature>
<dbReference type="Pfam" id="PF21199">
    <property type="entry name" value="LAMININ_IV_B"/>
    <property type="match status" value="1"/>
</dbReference>
<dbReference type="SUPFAM" id="SSF58104">
    <property type="entry name" value="Methyl-accepting chemotaxis protein (MCP) signaling domain"/>
    <property type="match status" value="1"/>
</dbReference>
<dbReference type="GO" id="GO:0030054">
    <property type="term" value="C:cell junction"/>
    <property type="evidence" value="ECO:0007669"/>
    <property type="project" value="UniProtKB-ARBA"/>
</dbReference>
<dbReference type="FunFam" id="2.10.25.10:FF:000224">
    <property type="entry name" value="Usherin"/>
    <property type="match status" value="1"/>
</dbReference>
<feature type="domain" description="Laminin EGF-like" evidence="16">
    <location>
        <begin position="990"/>
        <end position="1041"/>
    </location>
</feature>
<evidence type="ECO:0000256" key="8">
    <source>
        <dbReference type="ARBA" id="ARBA00022889"/>
    </source>
</evidence>
<feature type="domain" description="Laminin IV type B" evidence="17">
    <location>
        <begin position="559"/>
        <end position="781"/>
    </location>
</feature>
<dbReference type="GO" id="GO:0009887">
    <property type="term" value="P:animal organ morphogenesis"/>
    <property type="evidence" value="ECO:0007669"/>
    <property type="project" value="TreeGrafter"/>
</dbReference>
<evidence type="ECO:0000259" key="16">
    <source>
        <dbReference type="PROSITE" id="PS50027"/>
    </source>
</evidence>
<dbReference type="GO" id="GO:0034446">
    <property type="term" value="P:substrate adhesion-dependent cell spreading"/>
    <property type="evidence" value="ECO:0007669"/>
    <property type="project" value="TreeGrafter"/>
</dbReference>
<feature type="disulfide bond" evidence="13">
    <location>
        <begin position="377"/>
        <end position="386"/>
    </location>
</feature>
<evidence type="ECO:0000256" key="5">
    <source>
        <dbReference type="ARBA" id="ARBA00022729"/>
    </source>
</evidence>
<feature type="disulfide bond" evidence="13">
    <location>
        <begin position="1114"/>
        <end position="1123"/>
    </location>
</feature>
<feature type="domain" description="Laminin EGF-like" evidence="16">
    <location>
        <begin position="881"/>
        <end position="930"/>
    </location>
</feature>
<protein>
    <submittedName>
        <fullName evidence="19">Putative laminin</fullName>
    </submittedName>
</protein>
<dbReference type="Pfam" id="PF00055">
    <property type="entry name" value="Laminin_N"/>
    <property type="match status" value="1"/>
</dbReference>
<keyword evidence="12 13" id="KW-0424">Laminin EGF-like domain</keyword>
<dbReference type="FunFam" id="2.10.25.10:FF:000135">
    <property type="entry name" value="Laminin subunit beta 4"/>
    <property type="match status" value="2"/>
</dbReference>
<dbReference type="GO" id="GO:0016477">
    <property type="term" value="P:cell migration"/>
    <property type="evidence" value="ECO:0007669"/>
    <property type="project" value="TreeGrafter"/>
</dbReference>
<feature type="domain" description="Laminin EGF-like" evidence="16">
    <location>
        <begin position="835"/>
        <end position="880"/>
    </location>
</feature>
<dbReference type="PROSITE" id="PS50027">
    <property type="entry name" value="EGF_LAM_2"/>
    <property type="match status" value="10"/>
</dbReference>
<comment type="caution">
    <text evidence="13">Lacks conserved residue(s) required for the propagation of feature annotation.</text>
</comment>
<dbReference type="GO" id="GO:0007411">
    <property type="term" value="P:axon guidance"/>
    <property type="evidence" value="ECO:0007669"/>
    <property type="project" value="TreeGrafter"/>
</dbReference>
<feature type="disulfide bond" evidence="13">
    <location>
        <begin position="1143"/>
        <end position="1160"/>
    </location>
</feature>
<dbReference type="InterPro" id="IPR008211">
    <property type="entry name" value="Laminin_N"/>
</dbReference>
<keyword evidence="4" id="KW-0597">Phosphoprotein</keyword>
<dbReference type="SMART" id="SM00136">
    <property type="entry name" value="LamNT"/>
    <property type="match status" value="1"/>
</dbReference>
<evidence type="ECO:0000256" key="1">
    <source>
        <dbReference type="ARBA" id="ARBA00004302"/>
    </source>
</evidence>
<feature type="disulfide bond" evidence="13">
    <location>
        <begin position="789"/>
        <end position="806"/>
    </location>
</feature>
<dbReference type="SMART" id="SM00180">
    <property type="entry name" value="EGF_Lam"/>
    <property type="match status" value="13"/>
</dbReference>
<feature type="chain" id="PRO_5004850786" evidence="15">
    <location>
        <begin position="27"/>
        <end position="1787"/>
    </location>
</feature>
<dbReference type="FunFam" id="2.10.25.10:FF:000145">
    <property type="entry name" value="Laminin subunit beta 1"/>
    <property type="match status" value="1"/>
</dbReference>
<dbReference type="SUPFAM" id="SSF57196">
    <property type="entry name" value="EGF/Laminin"/>
    <property type="match status" value="13"/>
</dbReference>
<dbReference type="PANTHER" id="PTHR10574:SF375">
    <property type="entry name" value="LAMININ SUBUNIT BETA-1"/>
    <property type="match status" value="1"/>
</dbReference>
<feature type="disulfide bond" evidence="13">
    <location>
        <begin position="835"/>
        <end position="847"/>
    </location>
</feature>
<dbReference type="GO" id="GO:0043256">
    <property type="term" value="C:laminin complex"/>
    <property type="evidence" value="ECO:0007669"/>
    <property type="project" value="TreeGrafter"/>
</dbReference>
<feature type="disulfide bond" evidence="13">
    <location>
        <begin position="1065"/>
        <end position="1074"/>
    </location>
</feature>
<dbReference type="PROSITE" id="PS51117">
    <property type="entry name" value="LAMININ_NTER"/>
    <property type="match status" value="1"/>
</dbReference>
<feature type="coiled-coil region" evidence="14">
    <location>
        <begin position="1445"/>
        <end position="1472"/>
    </location>
</feature>
<feature type="coiled-coil region" evidence="14">
    <location>
        <begin position="1747"/>
        <end position="1774"/>
    </location>
</feature>
<feature type="disulfide bond" evidence="13">
    <location>
        <begin position="900"/>
        <end position="909"/>
    </location>
</feature>
<keyword evidence="8" id="KW-0130">Cell adhesion</keyword>
<dbReference type="FunFam" id="2.170.300.10:FF:000001">
    <property type="entry name" value="Laminin subunit beta-1"/>
    <property type="match status" value="1"/>
</dbReference>
<keyword evidence="2" id="KW-0964">Secreted</keyword>
<dbReference type="Gene3D" id="2.170.300.10">
    <property type="entry name" value="Tie2 ligand-binding domain superfamily"/>
    <property type="match status" value="1"/>
</dbReference>
<dbReference type="InterPro" id="IPR050440">
    <property type="entry name" value="Laminin/Netrin_ECM"/>
</dbReference>
<comment type="subcellular location">
    <subcellularLocation>
        <location evidence="1">Secreted</location>
        <location evidence="1">Extracellular space</location>
        <location evidence="1">Extracellular matrix</location>
        <location evidence="1">Basement membrane</location>
    </subcellularLocation>
</comment>
<feature type="disulfide bond" evidence="13">
    <location>
        <begin position="1141"/>
        <end position="1153"/>
    </location>
</feature>
<dbReference type="InterPro" id="IPR002049">
    <property type="entry name" value="LE_dom"/>
</dbReference>
<feature type="disulfide bond" evidence="13">
    <location>
        <begin position="440"/>
        <end position="449"/>
    </location>
</feature>
<reference evidence="19" key="1">
    <citation type="journal article" date="2014" name="Insect Biochem. Mol. Biol.">
        <title>An insight into the sialome of the frog biting fly, Corethrella appendiculata.</title>
        <authorList>
            <person name="Ribeiro J.M.C."/>
            <person name="Chagas A.C."/>
            <person name="Pham V.M."/>
            <person name="Lounibos L.P."/>
            <person name="Calvo E."/>
        </authorList>
    </citation>
    <scope>NUCLEOTIDE SEQUENCE</scope>
    <source>
        <tissue evidence="19">Salivary glands</tissue>
    </source>
</reference>
<feature type="domain" description="Laminin EGF-like" evidence="16">
    <location>
        <begin position="1093"/>
        <end position="1140"/>
    </location>
</feature>
<dbReference type="FunFam" id="2.10.25.10:FF:000130">
    <property type="entry name" value="Laminin subunit beta 1"/>
    <property type="match status" value="1"/>
</dbReference>
<name>W4VRM4_9DIPT</name>
<dbReference type="FunFam" id="2.10.25.10:FF:000084">
    <property type="entry name" value="Laminin subunit alpha 3"/>
    <property type="match status" value="1"/>
</dbReference>
<dbReference type="GO" id="GO:0009888">
    <property type="term" value="P:tissue development"/>
    <property type="evidence" value="ECO:0007669"/>
    <property type="project" value="TreeGrafter"/>
</dbReference>
<keyword evidence="5 15" id="KW-0732">Signal</keyword>
<dbReference type="FunFam" id="2.60.120.260:FF:000010">
    <property type="entry name" value="Laminin subunit beta 1"/>
    <property type="match status" value="1"/>
</dbReference>
<dbReference type="PRINTS" id="PR00011">
    <property type="entry name" value="EGFLAMININ"/>
</dbReference>
<keyword evidence="7" id="KW-0084">Basement membrane</keyword>
<feature type="disulfide bond" evidence="13">
    <location>
        <begin position="1095"/>
        <end position="1112"/>
    </location>
</feature>
<feature type="domain" description="Laminin EGF-like" evidence="16">
    <location>
        <begin position="347"/>
        <end position="409"/>
    </location>
</feature>
<feature type="disulfide bond" evidence="13">
    <location>
        <begin position="1093"/>
        <end position="1105"/>
    </location>
</feature>
<evidence type="ECO:0000256" key="9">
    <source>
        <dbReference type="ARBA" id="ARBA00023054"/>
    </source>
</evidence>
<evidence type="ECO:0000256" key="14">
    <source>
        <dbReference type="SAM" id="Coils"/>
    </source>
</evidence>
<dbReference type="CDD" id="cd00055">
    <property type="entry name" value="EGF_Lam"/>
    <property type="match status" value="13"/>
</dbReference>
<feature type="disulfide bond" evidence="13">
    <location>
        <begin position="1162"/>
        <end position="1171"/>
    </location>
</feature>
<evidence type="ECO:0000256" key="2">
    <source>
        <dbReference type="ARBA" id="ARBA00022525"/>
    </source>
</evidence>
<dbReference type="FunFam" id="2.10.25.10:FF:000011">
    <property type="entry name" value="Cadherin EGF LAG seven-pass G-type receptor"/>
    <property type="match status" value="2"/>
</dbReference>
<evidence type="ECO:0000256" key="11">
    <source>
        <dbReference type="ARBA" id="ARBA00023180"/>
    </source>
</evidence>
<dbReference type="InterPro" id="IPR056863">
    <property type="entry name" value="LMN_ATRN_NET-like_EGF"/>
</dbReference>
<proteinExistence type="evidence at transcript level"/>
<keyword evidence="11" id="KW-0325">Glycoprotein</keyword>
<feature type="disulfide bond" evidence="13">
    <location>
        <begin position="856"/>
        <end position="865"/>
    </location>
</feature>
<dbReference type="SMART" id="SM00181">
    <property type="entry name" value="EGF"/>
    <property type="match status" value="6"/>
</dbReference>
<dbReference type="Gene3D" id="2.60.120.260">
    <property type="entry name" value="Galactose-binding domain-like"/>
    <property type="match status" value="1"/>
</dbReference>
<evidence type="ECO:0000256" key="13">
    <source>
        <dbReference type="PROSITE-ProRule" id="PRU00460"/>
    </source>
</evidence>
<feature type="coiled-coil region" evidence="14">
    <location>
        <begin position="1541"/>
        <end position="1662"/>
    </location>
</feature>
<evidence type="ECO:0000256" key="7">
    <source>
        <dbReference type="ARBA" id="ARBA00022869"/>
    </source>
</evidence>
<feature type="disulfide bond" evidence="13">
    <location>
        <begin position="787"/>
        <end position="799"/>
    </location>
</feature>
<dbReference type="Pfam" id="PF24973">
    <property type="entry name" value="EGF_LMN_ATRN"/>
    <property type="match status" value="2"/>
</dbReference>
<feature type="domain" description="Laminin EGF-like" evidence="16">
    <location>
        <begin position="1042"/>
        <end position="1092"/>
    </location>
</feature>
<accession>W4VRM4</accession>
<dbReference type="Gene3D" id="2.10.25.10">
    <property type="entry name" value="Laminin"/>
    <property type="match status" value="11"/>
</dbReference>
<keyword evidence="9 14" id="KW-0175">Coiled coil</keyword>
<feature type="signal peptide" evidence="15">
    <location>
        <begin position="1"/>
        <end position="26"/>
    </location>
</feature>
<dbReference type="Pfam" id="PF00053">
    <property type="entry name" value="EGF_laminin"/>
    <property type="match status" value="11"/>
</dbReference>
<evidence type="ECO:0000313" key="19">
    <source>
        <dbReference type="EMBL" id="JAB58680.1"/>
    </source>
</evidence>
<evidence type="ECO:0000259" key="17">
    <source>
        <dbReference type="PROSITE" id="PS51116"/>
    </source>
</evidence>
<feature type="domain" description="Laminin EGF-like" evidence="16">
    <location>
        <begin position="470"/>
        <end position="520"/>
    </location>
</feature>
<keyword evidence="3" id="KW-0272">Extracellular matrix</keyword>
<dbReference type="PANTHER" id="PTHR10574">
    <property type="entry name" value="NETRIN/LAMININ-RELATED"/>
    <property type="match status" value="1"/>
</dbReference>
<dbReference type="EMBL" id="GANO01001191">
    <property type="protein sequence ID" value="JAB58680.1"/>
    <property type="molecule type" value="mRNA"/>
</dbReference>
<dbReference type="FunFam" id="2.10.25.10:FF:000074">
    <property type="entry name" value="Laminin subunit alpha"/>
    <property type="match status" value="1"/>
</dbReference>
<evidence type="ECO:0000259" key="18">
    <source>
        <dbReference type="PROSITE" id="PS51117"/>
    </source>
</evidence>
<keyword evidence="6" id="KW-0677">Repeat</keyword>
<evidence type="ECO:0000256" key="6">
    <source>
        <dbReference type="ARBA" id="ARBA00022737"/>
    </source>
</evidence>
<dbReference type="PROSITE" id="PS51116">
    <property type="entry name" value="LAMININ_IVB"/>
    <property type="match status" value="1"/>
</dbReference>
<dbReference type="FunFam" id="2.10.25.10:FF:000138">
    <property type="entry name" value="Laminin subunit beta 1"/>
    <property type="match status" value="1"/>
</dbReference>
<feature type="disulfide bond" evidence="13">
    <location>
        <begin position="837"/>
        <end position="854"/>
    </location>
</feature>
<dbReference type="PROSITE" id="PS01248">
    <property type="entry name" value="EGF_LAM_1"/>
    <property type="match status" value="4"/>
</dbReference>
<feature type="coiled-coil region" evidence="14">
    <location>
        <begin position="1260"/>
        <end position="1404"/>
    </location>
</feature>
<evidence type="ECO:0000256" key="12">
    <source>
        <dbReference type="ARBA" id="ARBA00023292"/>
    </source>
</evidence>
<feature type="domain" description="Laminin N-terminal" evidence="18">
    <location>
        <begin position="46"/>
        <end position="283"/>
    </location>
</feature>
<feature type="disulfide bond" evidence="13">
    <location>
        <begin position="1014"/>
        <end position="1023"/>
    </location>
</feature>